<proteinExistence type="predicted"/>
<gene>
    <name evidence="1" type="ORF">EYF80_020722</name>
</gene>
<accession>A0A4Z2HT91</accession>
<organism evidence="1 2">
    <name type="scientific">Liparis tanakae</name>
    <name type="common">Tanaka's snailfish</name>
    <dbReference type="NCBI Taxonomy" id="230148"/>
    <lineage>
        <taxon>Eukaryota</taxon>
        <taxon>Metazoa</taxon>
        <taxon>Chordata</taxon>
        <taxon>Craniata</taxon>
        <taxon>Vertebrata</taxon>
        <taxon>Euteleostomi</taxon>
        <taxon>Actinopterygii</taxon>
        <taxon>Neopterygii</taxon>
        <taxon>Teleostei</taxon>
        <taxon>Neoteleostei</taxon>
        <taxon>Acanthomorphata</taxon>
        <taxon>Eupercaria</taxon>
        <taxon>Perciformes</taxon>
        <taxon>Cottioidei</taxon>
        <taxon>Cottales</taxon>
        <taxon>Liparidae</taxon>
        <taxon>Liparis</taxon>
    </lineage>
</organism>
<dbReference type="AlphaFoldDB" id="A0A4Z2HT91"/>
<comment type="caution">
    <text evidence="1">The sequence shown here is derived from an EMBL/GenBank/DDBJ whole genome shotgun (WGS) entry which is preliminary data.</text>
</comment>
<dbReference type="EMBL" id="SRLO01000181">
    <property type="protein sequence ID" value="TNN69019.1"/>
    <property type="molecule type" value="Genomic_DNA"/>
</dbReference>
<reference evidence="1 2" key="1">
    <citation type="submission" date="2019-03" db="EMBL/GenBank/DDBJ databases">
        <title>First draft genome of Liparis tanakae, snailfish: a comprehensive survey of snailfish specific genes.</title>
        <authorList>
            <person name="Kim W."/>
            <person name="Song I."/>
            <person name="Jeong J.-H."/>
            <person name="Kim D."/>
            <person name="Kim S."/>
            <person name="Ryu S."/>
            <person name="Song J.Y."/>
            <person name="Lee S.K."/>
        </authorList>
    </citation>
    <scope>NUCLEOTIDE SEQUENCE [LARGE SCALE GENOMIC DNA]</scope>
    <source>
        <tissue evidence="1">Muscle</tissue>
    </source>
</reference>
<protein>
    <submittedName>
        <fullName evidence="1">Uncharacterized protein</fullName>
    </submittedName>
</protein>
<dbReference type="Proteomes" id="UP000314294">
    <property type="component" value="Unassembled WGS sequence"/>
</dbReference>
<keyword evidence="2" id="KW-1185">Reference proteome</keyword>
<name>A0A4Z2HT91_9TELE</name>
<sequence>MAWQVLALHFHPSATPTLMPVSGSGFLPLADASPGSQSPRNRLKSATQRDELSTFLKAGSYSSGPEDSRSLDINLHPVRFLSVVTDDWPFNSPRPHAEDTSSIRVSFSAAVRREQPGRVTPVVMMVPGAPAAPGYTHNRRDARHHTLCPSCRSGLGTMCWNLGGQQSRCEGRLVMPGTEAEAEAEAEAEGLPGAVQPLCTSPASVGLYIVVNSAPWCLGPESQGRHLY</sequence>
<evidence type="ECO:0000313" key="1">
    <source>
        <dbReference type="EMBL" id="TNN69019.1"/>
    </source>
</evidence>
<evidence type="ECO:0000313" key="2">
    <source>
        <dbReference type="Proteomes" id="UP000314294"/>
    </source>
</evidence>